<dbReference type="GO" id="GO:0003677">
    <property type="term" value="F:DNA binding"/>
    <property type="evidence" value="ECO:0007669"/>
    <property type="project" value="InterPro"/>
</dbReference>
<name>A0A1Q4V0Q4_9ACTN</name>
<accession>A0A1Q4V0Q4</accession>
<dbReference type="AlphaFoldDB" id="A0A1Q4V0Q4"/>
<comment type="caution">
    <text evidence="2">The sequence shown here is derived from an EMBL/GenBank/DDBJ whole genome shotgun (WGS) entry which is preliminary data.</text>
</comment>
<dbReference type="PROSITE" id="PS50943">
    <property type="entry name" value="HTH_CROC1"/>
    <property type="match status" value="1"/>
</dbReference>
<dbReference type="SMART" id="SM00530">
    <property type="entry name" value="HTH_XRE"/>
    <property type="match status" value="1"/>
</dbReference>
<dbReference type="Pfam" id="PF13560">
    <property type="entry name" value="HTH_31"/>
    <property type="match status" value="1"/>
</dbReference>
<gene>
    <name evidence="2" type="ORF">AB852_28230</name>
</gene>
<dbReference type="RefSeq" id="WP_073793136.1">
    <property type="nucleotide sequence ID" value="NZ_LFBV01000009.1"/>
</dbReference>
<dbReference type="Gene3D" id="1.10.260.40">
    <property type="entry name" value="lambda repressor-like DNA-binding domains"/>
    <property type="match status" value="1"/>
</dbReference>
<dbReference type="Proteomes" id="UP000186455">
    <property type="component" value="Unassembled WGS sequence"/>
</dbReference>
<proteinExistence type="predicted"/>
<evidence type="ECO:0000313" key="2">
    <source>
        <dbReference type="EMBL" id="OKH91455.1"/>
    </source>
</evidence>
<reference evidence="2 3" key="1">
    <citation type="submission" date="2015-06" db="EMBL/GenBank/DDBJ databases">
        <title>Cloning and characterization of the uncialamcin biosynthetic gene cluster.</title>
        <authorList>
            <person name="Yan X."/>
            <person name="Huang T."/>
            <person name="Ge H."/>
            <person name="Shen B."/>
        </authorList>
    </citation>
    <scope>NUCLEOTIDE SEQUENCE [LARGE SCALE GENOMIC DNA]</scope>
    <source>
        <strain evidence="2 3">DCA2648</strain>
    </source>
</reference>
<evidence type="ECO:0000259" key="1">
    <source>
        <dbReference type="PROSITE" id="PS50943"/>
    </source>
</evidence>
<dbReference type="EMBL" id="LFBV01000009">
    <property type="protein sequence ID" value="OKH91455.1"/>
    <property type="molecule type" value="Genomic_DNA"/>
</dbReference>
<sequence>MNRDPGAWQRLGRLMRDARERADHTRKEFADIAGVSEKAVYNAERGDVPRRQQPPTLVKIAAAHGWKPESIQAVLAGGDPEPSAQPVTTGTASGPSLTQLQLCIYEFGRACTSLGGSHKARERFEAAAQELLESVPQSSRNGFQSGYGLAAYRPHAIGEGVPEDDAERILRAMDED</sequence>
<evidence type="ECO:0000313" key="3">
    <source>
        <dbReference type="Proteomes" id="UP000186455"/>
    </source>
</evidence>
<protein>
    <recommendedName>
        <fullName evidence="1">HTH cro/C1-type domain-containing protein</fullName>
    </recommendedName>
</protein>
<dbReference type="InterPro" id="IPR001387">
    <property type="entry name" value="Cro/C1-type_HTH"/>
</dbReference>
<feature type="domain" description="HTH cro/C1-type" evidence="1">
    <location>
        <begin position="15"/>
        <end position="71"/>
    </location>
</feature>
<dbReference type="STRING" id="1048205.AB852_28230"/>
<organism evidence="2 3">
    <name type="scientific">Streptomyces uncialis</name>
    <dbReference type="NCBI Taxonomy" id="1048205"/>
    <lineage>
        <taxon>Bacteria</taxon>
        <taxon>Bacillati</taxon>
        <taxon>Actinomycetota</taxon>
        <taxon>Actinomycetes</taxon>
        <taxon>Kitasatosporales</taxon>
        <taxon>Streptomycetaceae</taxon>
        <taxon>Streptomyces</taxon>
    </lineage>
</organism>
<dbReference type="CDD" id="cd00093">
    <property type="entry name" value="HTH_XRE"/>
    <property type="match status" value="1"/>
</dbReference>
<keyword evidence="3" id="KW-1185">Reference proteome</keyword>
<dbReference type="InterPro" id="IPR010982">
    <property type="entry name" value="Lambda_DNA-bd_dom_sf"/>
</dbReference>
<dbReference type="SUPFAM" id="SSF47413">
    <property type="entry name" value="lambda repressor-like DNA-binding domains"/>
    <property type="match status" value="1"/>
</dbReference>